<reference evidence="1 2" key="1">
    <citation type="journal article" date="2011" name="J. Bacteriol.">
        <title>Complete genome sequence of Acidaminococcus intestini RYC-MR95, a Gram-negative bacterium from the phylum Firmicutes.</title>
        <authorList>
            <person name="D'Auria G."/>
            <person name="Galan J.C."/>
            <person name="Rodriguez-Alcayna M."/>
            <person name="Moya A."/>
            <person name="Baquero F."/>
            <person name="Latorre A."/>
        </authorList>
    </citation>
    <scope>NUCLEOTIDE SEQUENCE [LARGE SCALE GENOMIC DNA]</scope>
    <source>
        <strain evidence="1 2">RyC-MR95</strain>
    </source>
</reference>
<accession>G4Q6U6</accession>
<dbReference type="EMBL" id="CP003058">
    <property type="protein sequence ID" value="AEQ22245.1"/>
    <property type="molecule type" value="Genomic_DNA"/>
</dbReference>
<dbReference type="InParanoid" id="G4Q6U6"/>
<gene>
    <name evidence="1" type="ordered locus">Acin_1018</name>
</gene>
<evidence type="ECO:0000313" key="2">
    <source>
        <dbReference type="Proteomes" id="UP000007093"/>
    </source>
</evidence>
<dbReference type="Proteomes" id="UP000007093">
    <property type="component" value="Chromosome"/>
</dbReference>
<name>G4Q6U6_ACIIR</name>
<protein>
    <submittedName>
        <fullName evidence="1">Uncharacterized protein</fullName>
    </submittedName>
</protein>
<organism evidence="1 2">
    <name type="scientific">Acidaminococcus intestini (strain RyC-MR95)</name>
    <dbReference type="NCBI Taxonomy" id="568816"/>
    <lineage>
        <taxon>Bacteria</taxon>
        <taxon>Bacillati</taxon>
        <taxon>Bacillota</taxon>
        <taxon>Negativicutes</taxon>
        <taxon>Acidaminococcales</taxon>
        <taxon>Acidaminococcaceae</taxon>
        <taxon>Acidaminococcus</taxon>
    </lineage>
</organism>
<dbReference type="KEGG" id="ain:Acin_1018"/>
<dbReference type="HOGENOM" id="CLU_2242054_0_0_9"/>
<dbReference type="AlphaFoldDB" id="G4Q6U6"/>
<dbReference type="PATRIC" id="fig|568816.4.peg.978"/>
<evidence type="ECO:0000313" key="1">
    <source>
        <dbReference type="EMBL" id="AEQ22245.1"/>
    </source>
</evidence>
<sequence length="110" mass="12476">MEGNTMALGKRNNGNFRLSSVEVGAPRIWIHLNRIRKKQMEEKIGTGHSLHDVVSLQLFSSHLNQSEPHSNHVNRRKTRTHGAKLPLLIHHQKDLPSALQNQVAFGPPPW</sequence>
<keyword evidence="2" id="KW-1185">Reference proteome</keyword>
<proteinExistence type="predicted"/>